<evidence type="ECO:0000256" key="1">
    <source>
        <dbReference type="SAM" id="MobiDB-lite"/>
    </source>
</evidence>
<reference evidence="3" key="1">
    <citation type="submission" date="2025-08" db="UniProtKB">
        <authorList>
            <consortium name="RefSeq"/>
        </authorList>
    </citation>
    <scope>IDENTIFICATION</scope>
</reference>
<dbReference type="InParanoid" id="A0A6P7LEM6"/>
<dbReference type="RefSeq" id="XP_028992655.2">
    <property type="nucleotide sequence ID" value="XM_029136822.3"/>
</dbReference>
<dbReference type="KEGG" id="bspl:114847276"/>
<feature type="region of interest" description="Disordered" evidence="1">
    <location>
        <begin position="195"/>
        <end position="240"/>
    </location>
</feature>
<sequence length="396" mass="44597">MHLTEDFQTFLSSQQYKYSYCKVKLDYRTATARRGTSSRNLQATSSDNQGFSVMAFQNPCSKCGQHLQSHPVETAPEVVKNNDNGSSKDVKKQATRNSDTQESLVASQDSCLHCGHHLQPHPHQTAREVVKNNYMRFSSEDLNQAARNSDTQESLEPSQDSCSCCGHHLQPHPHQTAREVVKNNYMAYSREDLKHAARKPNTQGSSVRASPGPCLHCGHQLQPHPDQTPKEEDAKGFSKKNTRTTTLSLFPSRPTVTVFSLVTGETFDAHKSLLKKVKNEMSSKTKMKNVPNQPDSDIIIVFCPIMSRVGSDVEAAMMHMKDLPSSDEKPVILVIMHHTRKDNYSTHGRKWSEIYPVIKSQVHVLFHETQPGLLKCNKNDQAVNEILKTLCLYSQR</sequence>
<proteinExistence type="predicted"/>
<evidence type="ECO:0000313" key="2">
    <source>
        <dbReference type="Proteomes" id="UP000515150"/>
    </source>
</evidence>
<organism evidence="2 3">
    <name type="scientific">Betta splendens</name>
    <name type="common">Siamese fighting fish</name>
    <dbReference type="NCBI Taxonomy" id="158456"/>
    <lineage>
        <taxon>Eukaryota</taxon>
        <taxon>Metazoa</taxon>
        <taxon>Chordata</taxon>
        <taxon>Craniata</taxon>
        <taxon>Vertebrata</taxon>
        <taxon>Euteleostomi</taxon>
        <taxon>Actinopterygii</taxon>
        <taxon>Neopterygii</taxon>
        <taxon>Teleostei</taxon>
        <taxon>Neoteleostei</taxon>
        <taxon>Acanthomorphata</taxon>
        <taxon>Anabantaria</taxon>
        <taxon>Anabantiformes</taxon>
        <taxon>Anabantoidei</taxon>
        <taxon>Osphronemidae</taxon>
        <taxon>Betta</taxon>
    </lineage>
</organism>
<dbReference type="AlphaFoldDB" id="A0A6P7LEM6"/>
<accession>A0A6P7LEM6</accession>
<evidence type="ECO:0000313" key="3">
    <source>
        <dbReference type="RefSeq" id="XP_028992655.2"/>
    </source>
</evidence>
<protein>
    <submittedName>
        <fullName evidence="3">Uncharacterized protein LOC114847276 isoform X1</fullName>
    </submittedName>
</protein>
<dbReference type="GeneID" id="114847276"/>
<name>A0A6P7LEM6_BETSP</name>
<dbReference type="OrthoDB" id="8446971at2759"/>
<feature type="region of interest" description="Disordered" evidence="1">
    <location>
        <begin position="73"/>
        <end position="102"/>
    </location>
</feature>
<gene>
    <name evidence="3" type="primary">LOC114847276</name>
</gene>
<dbReference type="PANTHER" id="PTHR34488">
    <property type="entry name" value="SI:CH211-245H14.1-RELATED"/>
    <property type="match status" value="1"/>
</dbReference>
<feature type="compositionally biased region" description="Basic and acidic residues" evidence="1">
    <location>
        <begin position="227"/>
        <end position="236"/>
    </location>
</feature>
<keyword evidence="2" id="KW-1185">Reference proteome</keyword>
<dbReference type="Proteomes" id="UP000515150">
    <property type="component" value="Chromosome 21"/>
</dbReference>
<dbReference type="PANTHER" id="PTHR34488:SF1">
    <property type="entry name" value="SI:CH211-245H14.1-RELATED"/>
    <property type="match status" value="1"/>
</dbReference>